<name>A0A8B7C3E0_PHODC</name>
<dbReference type="OrthoDB" id="678132at2759"/>
<proteinExistence type="predicted"/>
<protein>
    <submittedName>
        <fullName evidence="2">Uncharacterized protein LOC103707937</fullName>
    </submittedName>
</protein>
<dbReference type="PANTHER" id="PTHR31060:SF4">
    <property type="entry name" value="1,8-CINEOLE SYNTHASE"/>
    <property type="match status" value="1"/>
</dbReference>
<dbReference type="GO" id="GO:0016567">
    <property type="term" value="P:protein ubiquitination"/>
    <property type="evidence" value="ECO:0007669"/>
    <property type="project" value="UniProtKB-UniPathway"/>
</dbReference>
<dbReference type="GeneID" id="103707937"/>
<dbReference type="AlphaFoldDB" id="A0A8B7C3E0"/>
<keyword evidence="1" id="KW-1185">Reference proteome</keyword>
<dbReference type="UniPathway" id="UPA00143"/>
<evidence type="ECO:0000313" key="1">
    <source>
        <dbReference type="Proteomes" id="UP000228380"/>
    </source>
</evidence>
<evidence type="ECO:0000313" key="2">
    <source>
        <dbReference type="RefSeq" id="XP_008790884.2"/>
    </source>
</evidence>
<dbReference type="Proteomes" id="UP000228380">
    <property type="component" value="Chromosome 15"/>
</dbReference>
<dbReference type="KEGG" id="pda:103707937"/>
<sequence length="393" mass="42491">MRVPSSASLFPLMDRGEEKFKGATATSMETVTAITTGLLSSKIATPSVALPPPSPLLFLPGGRFLHLLRRFLLLSLHVLLSLLLLPLSPAVSHLYSSSPAADAATEGTSAPARALAHVLSLVARVPVASRKYDLVRSLAERFLDDNLRLGAGAGLDELNHDALSAAFRRTLRLLEAATAAAVSAASPADRSLDVIFGAVKSGMRRFAEAASVPEEWEVAGVGRAGSAEKLAAESLWLAQKMAQSGAAAEAVARWGAAARLGRLALSAEPRLQVAFVRVSAFLFKHAKSKEMEEWKGEDEDGSVANCQMAMLTSWLPLLCHASNGTDTPIMSSGERAEMVMVLEEMIKKLGWEQQEEVMALWLHHFMSCPDSDWPNLESCYIRWYSESRKLLLK</sequence>
<dbReference type="InterPro" id="IPR038920">
    <property type="entry name" value="At3g05675-like"/>
</dbReference>
<reference evidence="2" key="2">
    <citation type="submission" date="2025-08" db="UniProtKB">
        <authorList>
            <consortium name="RefSeq"/>
        </authorList>
    </citation>
    <scope>IDENTIFICATION</scope>
    <source>
        <tissue evidence="2">Young leaves</tissue>
    </source>
</reference>
<gene>
    <name evidence="2" type="primary">LOC103707937</name>
</gene>
<dbReference type="PANTHER" id="PTHR31060">
    <property type="entry name" value="OSJNBA0011J08.25 PROTEIN-RELATED"/>
    <property type="match status" value="1"/>
</dbReference>
<dbReference type="RefSeq" id="XP_008790884.2">
    <property type="nucleotide sequence ID" value="XM_008792662.4"/>
</dbReference>
<accession>A0A8B7C3E0</accession>
<organism evidence="1 2">
    <name type="scientific">Phoenix dactylifera</name>
    <name type="common">Date palm</name>
    <dbReference type="NCBI Taxonomy" id="42345"/>
    <lineage>
        <taxon>Eukaryota</taxon>
        <taxon>Viridiplantae</taxon>
        <taxon>Streptophyta</taxon>
        <taxon>Embryophyta</taxon>
        <taxon>Tracheophyta</taxon>
        <taxon>Spermatophyta</taxon>
        <taxon>Magnoliopsida</taxon>
        <taxon>Liliopsida</taxon>
        <taxon>Arecaceae</taxon>
        <taxon>Coryphoideae</taxon>
        <taxon>Phoeniceae</taxon>
        <taxon>Phoenix</taxon>
    </lineage>
</organism>
<reference evidence="1" key="1">
    <citation type="journal article" date="2019" name="Nat. Commun.">
        <title>Genome-wide association mapping of date palm fruit traits.</title>
        <authorList>
            <person name="Hazzouri K.M."/>
            <person name="Gros-Balthazard M."/>
            <person name="Flowers J.M."/>
            <person name="Copetti D."/>
            <person name="Lemansour A."/>
            <person name="Lebrun M."/>
            <person name="Masmoudi K."/>
            <person name="Ferrand S."/>
            <person name="Dhar M.I."/>
            <person name="Fresquez Z.A."/>
            <person name="Rosas U."/>
            <person name="Zhang J."/>
            <person name="Talag J."/>
            <person name="Lee S."/>
            <person name="Kudrna D."/>
            <person name="Powell R.F."/>
            <person name="Leitch I.J."/>
            <person name="Krueger R.R."/>
            <person name="Wing R.A."/>
            <person name="Amiri K.M.A."/>
            <person name="Purugganan M.D."/>
        </authorList>
    </citation>
    <scope>NUCLEOTIDE SEQUENCE [LARGE SCALE GENOMIC DNA]</scope>
    <source>
        <strain evidence="1">cv. Khalas</strain>
    </source>
</reference>